<dbReference type="SUPFAM" id="SSF103481">
    <property type="entry name" value="Multidrug resistance efflux transporter EmrE"/>
    <property type="match status" value="2"/>
</dbReference>
<dbReference type="InterPro" id="IPR050638">
    <property type="entry name" value="AA-Vitamin_Transporters"/>
</dbReference>
<feature type="transmembrane region" description="Helical" evidence="5">
    <location>
        <begin position="209"/>
        <end position="229"/>
    </location>
</feature>
<accession>A0A2U8QLI9</accession>
<evidence type="ECO:0000313" key="8">
    <source>
        <dbReference type="Proteomes" id="UP000500895"/>
    </source>
</evidence>
<evidence type="ECO:0000313" key="7">
    <source>
        <dbReference type="EMBL" id="QIP11091.2"/>
    </source>
</evidence>
<keyword evidence="3 5" id="KW-1133">Transmembrane helix</keyword>
<comment type="subcellular location">
    <subcellularLocation>
        <location evidence="1">Membrane</location>
        <topology evidence="1">Multi-pass membrane protein</topology>
    </subcellularLocation>
</comment>
<dbReference type="EMBL" id="CP050066">
    <property type="protein sequence ID" value="QIP11091.2"/>
    <property type="molecule type" value="Genomic_DNA"/>
</dbReference>
<feature type="transmembrane region" description="Helical" evidence="5">
    <location>
        <begin position="12"/>
        <end position="34"/>
    </location>
</feature>
<feature type="transmembrane region" description="Helical" evidence="5">
    <location>
        <begin position="236"/>
        <end position="258"/>
    </location>
</feature>
<name>A0A2U8QLI9_9BRAD</name>
<feature type="transmembrane region" description="Helical" evidence="5">
    <location>
        <begin position="151"/>
        <end position="169"/>
    </location>
</feature>
<feature type="domain" description="EamA" evidence="6">
    <location>
        <begin position="151"/>
        <end position="281"/>
    </location>
</feature>
<feature type="transmembrane region" description="Helical" evidence="5">
    <location>
        <begin position="72"/>
        <end position="92"/>
    </location>
</feature>
<dbReference type="Proteomes" id="UP000500895">
    <property type="component" value="Chromosome"/>
</dbReference>
<sequence length="287" mass="29727">MVTTASQPTKAAVLTAATMICFAANSLLCRLALGPGLIDPASFTTVRVLAAVVILALVVWQRYGHLPSFAYAKVRSVAALFVYLICFSFAYVRLTAGTGALILFTAVQLTMFCVALREGERFSAAGWIGLSIASLGLICLVLPGVSAPDPLGAILIAVSGIAWGVFSLSARGVDHPIEANAINFLCCLPLAAAVNLWQLSDVHVTSTGLAYAIASGAVASGLGYVMWYVTLRHLSAARAASVQLSVPAIAAIGGALFLAEPVTLRLLLASPAMLGGIALVLAQRSKR</sequence>
<evidence type="ECO:0000256" key="1">
    <source>
        <dbReference type="ARBA" id="ARBA00004141"/>
    </source>
</evidence>
<protein>
    <submittedName>
        <fullName evidence="7">DMT family transporter</fullName>
    </submittedName>
</protein>
<dbReference type="Pfam" id="PF00892">
    <property type="entry name" value="EamA"/>
    <property type="match status" value="2"/>
</dbReference>
<dbReference type="GO" id="GO:0016020">
    <property type="term" value="C:membrane"/>
    <property type="evidence" value="ECO:0007669"/>
    <property type="project" value="UniProtKB-SubCell"/>
</dbReference>
<dbReference type="PANTHER" id="PTHR32322:SF9">
    <property type="entry name" value="AMINO-ACID METABOLITE EFFLUX PUMP-RELATED"/>
    <property type="match status" value="1"/>
</dbReference>
<feature type="transmembrane region" description="Helical" evidence="5">
    <location>
        <begin position="40"/>
        <end position="60"/>
    </location>
</feature>
<dbReference type="InterPro" id="IPR037185">
    <property type="entry name" value="EmrE-like"/>
</dbReference>
<dbReference type="RefSeq" id="WP_244607587.1">
    <property type="nucleotide sequence ID" value="NZ_CP029427.2"/>
</dbReference>
<dbReference type="InterPro" id="IPR000620">
    <property type="entry name" value="EamA_dom"/>
</dbReference>
<evidence type="ECO:0000256" key="4">
    <source>
        <dbReference type="ARBA" id="ARBA00023136"/>
    </source>
</evidence>
<evidence type="ECO:0000259" key="6">
    <source>
        <dbReference type="Pfam" id="PF00892"/>
    </source>
</evidence>
<dbReference type="PANTHER" id="PTHR32322">
    <property type="entry name" value="INNER MEMBRANE TRANSPORTER"/>
    <property type="match status" value="1"/>
</dbReference>
<gene>
    <name evidence="7" type="ORF">HAV00_29595</name>
</gene>
<proteinExistence type="predicted"/>
<evidence type="ECO:0000256" key="3">
    <source>
        <dbReference type="ARBA" id="ARBA00022989"/>
    </source>
</evidence>
<dbReference type="AlphaFoldDB" id="A0A2U8QLI9"/>
<feature type="transmembrane region" description="Helical" evidence="5">
    <location>
        <begin position="264"/>
        <end position="282"/>
    </location>
</feature>
<feature type="transmembrane region" description="Helical" evidence="5">
    <location>
        <begin position="181"/>
        <end position="197"/>
    </location>
</feature>
<evidence type="ECO:0000256" key="5">
    <source>
        <dbReference type="SAM" id="Phobius"/>
    </source>
</evidence>
<reference evidence="7 8" key="1">
    <citation type="journal article" date="2020" name="Int. J. Syst. Evol. Microbiol.">
        <title>Description and complete genome sequences of Bradyrhizobium symbiodeficiens sp. nov., a non-symbiotic bacterium associated with legumes native to Canada.</title>
        <authorList>
            <person name="Bromfield E.S.P."/>
            <person name="Cloutier S."/>
            <person name="Nguyen H.D.T."/>
        </authorList>
    </citation>
    <scope>NUCLEOTIDE SEQUENCE [LARGE SCALE GENOMIC DNA]</scope>
    <source>
        <strain evidence="7 8">101S1MB</strain>
    </source>
</reference>
<evidence type="ECO:0000256" key="2">
    <source>
        <dbReference type="ARBA" id="ARBA00022692"/>
    </source>
</evidence>
<keyword evidence="2 5" id="KW-0812">Transmembrane</keyword>
<organism evidence="7 8">
    <name type="scientific">Bradyrhizobium symbiodeficiens</name>
    <dbReference type="NCBI Taxonomy" id="1404367"/>
    <lineage>
        <taxon>Bacteria</taxon>
        <taxon>Pseudomonadati</taxon>
        <taxon>Pseudomonadota</taxon>
        <taxon>Alphaproteobacteria</taxon>
        <taxon>Hyphomicrobiales</taxon>
        <taxon>Nitrobacteraceae</taxon>
        <taxon>Bradyrhizobium</taxon>
    </lineage>
</organism>
<feature type="transmembrane region" description="Helical" evidence="5">
    <location>
        <begin position="124"/>
        <end position="145"/>
    </location>
</feature>
<keyword evidence="4 5" id="KW-0472">Membrane</keyword>
<feature type="transmembrane region" description="Helical" evidence="5">
    <location>
        <begin position="98"/>
        <end position="117"/>
    </location>
</feature>
<feature type="domain" description="EamA" evidence="6">
    <location>
        <begin position="11"/>
        <end position="141"/>
    </location>
</feature>